<name>A0ABT7DU19_9NEIS</name>
<keyword evidence="5 6" id="KW-0449">Lipoprotein</keyword>
<dbReference type="PANTHER" id="PTHR37423:SF1">
    <property type="entry name" value="OUTER MEMBRANE PROTEIN ASSEMBLY FACTOR BAMD"/>
    <property type="match status" value="1"/>
</dbReference>
<dbReference type="InterPro" id="IPR017689">
    <property type="entry name" value="BamD"/>
</dbReference>
<comment type="subcellular location">
    <subcellularLocation>
        <location evidence="6">Cell outer membrane</location>
        <topology evidence="6">Lipid-anchor</topology>
    </subcellularLocation>
</comment>
<dbReference type="InterPro" id="IPR039565">
    <property type="entry name" value="BamD-like"/>
</dbReference>
<comment type="similarity">
    <text evidence="6">Belongs to the BamD family.</text>
</comment>
<dbReference type="PANTHER" id="PTHR37423">
    <property type="entry name" value="SOLUBLE LYTIC MUREIN TRANSGLYCOSYLASE-RELATED"/>
    <property type="match status" value="1"/>
</dbReference>
<evidence type="ECO:0000256" key="2">
    <source>
        <dbReference type="ARBA" id="ARBA00023136"/>
    </source>
</evidence>
<evidence type="ECO:0000256" key="1">
    <source>
        <dbReference type="ARBA" id="ARBA00022729"/>
    </source>
</evidence>
<accession>A0ABT7DU19</accession>
<keyword evidence="4 6" id="KW-0998">Cell outer membrane</keyword>
<keyword evidence="1 6" id="KW-0732">Signal</keyword>
<comment type="caution">
    <text evidence="8">The sequence shown here is derived from an EMBL/GenBank/DDBJ whole genome shotgun (WGS) entry which is preliminary data.</text>
</comment>
<evidence type="ECO:0000256" key="4">
    <source>
        <dbReference type="ARBA" id="ARBA00023237"/>
    </source>
</evidence>
<evidence type="ECO:0000313" key="9">
    <source>
        <dbReference type="Proteomes" id="UP001172778"/>
    </source>
</evidence>
<dbReference type="Gene3D" id="1.25.40.10">
    <property type="entry name" value="Tetratricopeptide repeat domain"/>
    <property type="match status" value="1"/>
</dbReference>
<reference evidence="8" key="1">
    <citation type="submission" date="2023-03" db="EMBL/GenBank/DDBJ databases">
        <title>Chitinimonas shenzhenensis gen. nov., sp. nov., a novel member of family Burkholderiaceae isolated from activated sludge collected in Shen Zhen, China.</title>
        <authorList>
            <person name="Wang X."/>
        </authorList>
    </citation>
    <scope>NUCLEOTIDE SEQUENCE</scope>
    <source>
        <strain evidence="8">DQS-5</strain>
    </source>
</reference>
<keyword evidence="9" id="KW-1185">Reference proteome</keyword>
<dbReference type="Pfam" id="PF13525">
    <property type="entry name" value="YfiO"/>
    <property type="match status" value="1"/>
</dbReference>
<dbReference type="SUPFAM" id="SSF48452">
    <property type="entry name" value="TPR-like"/>
    <property type="match status" value="1"/>
</dbReference>
<evidence type="ECO:0000259" key="7">
    <source>
        <dbReference type="Pfam" id="PF13525"/>
    </source>
</evidence>
<dbReference type="RefSeq" id="WP_284099871.1">
    <property type="nucleotide sequence ID" value="NZ_JARRAF010000005.1"/>
</dbReference>
<dbReference type="Proteomes" id="UP001172778">
    <property type="component" value="Unassembled WGS sequence"/>
</dbReference>
<evidence type="ECO:0000256" key="5">
    <source>
        <dbReference type="ARBA" id="ARBA00023288"/>
    </source>
</evidence>
<sequence>MKRIVPLIVAMLLAGCGTFGQKGEQNEQASAEKIYREAKSELDSGNYQTAAKLYESLTARFPYGRYAQQAEIEMAYAHYKDNEPTLALAAIDRFIKQHPSHPNVDYAYYLKGLVNFLEDRTFLSFISKQDLSERDPKSARESFEAFRELVNRFPSSRYAEDARLRMAFLVSALAQNELHVAGYYYRRGAYLATANRAKTVVEQYPHTKHVETALAAMVLSYDKLGMTELRDDAKRVLLKNYPGTNALQSELFAEKPWWHLW</sequence>
<feature type="domain" description="Outer membrane lipoprotein BamD-like" evidence="7">
    <location>
        <begin position="28"/>
        <end position="234"/>
    </location>
</feature>
<keyword evidence="3 6" id="KW-0564">Palmitate</keyword>
<organism evidence="8 9">
    <name type="scientific">Parachitinimonas caeni</name>
    <dbReference type="NCBI Taxonomy" id="3031301"/>
    <lineage>
        <taxon>Bacteria</taxon>
        <taxon>Pseudomonadati</taxon>
        <taxon>Pseudomonadota</taxon>
        <taxon>Betaproteobacteria</taxon>
        <taxon>Neisseriales</taxon>
        <taxon>Chitinibacteraceae</taxon>
        <taxon>Parachitinimonas</taxon>
    </lineage>
</organism>
<evidence type="ECO:0000256" key="3">
    <source>
        <dbReference type="ARBA" id="ARBA00023139"/>
    </source>
</evidence>
<evidence type="ECO:0000256" key="6">
    <source>
        <dbReference type="HAMAP-Rule" id="MF_00922"/>
    </source>
</evidence>
<comment type="subunit">
    <text evidence="6">Part of the Bam complex.</text>
</comment>
<protein>
    <recommendedName>
        <fullName evidence="6">Outer membrane protein assembly factor BamD</fullName>
    </recommendedName>
</protein>
<gene>
    <name evidence="6" type="primary">bamD</name>
    <name evidence="8" type="ORF">PZA18_05870</name>
</gene>
<dbReference type="HAMAP" id="MF_00922">
    <property type="entry name" value="OM_assembly_BamD"/>
    <property type="match status" value="1"/>
</dbReference>
<evidence type="ECO:0000313" key="8">
    <source>
        <dbReference type="EMBL" id="MDK2123572.1"/>
    </source>
</evidence>
<keyword evidence="2 6" id="KW-0472">Membrane</keyword>
<dbReference type="InterPro" id="IPR011990">
    <property type="entry name" value="TPR-like_helical_dom_sf"/>
</dbReference>
<comment type="function">
    <text evidence="6">Part of the outer membrane protein assembly complex, which is involved in assembly and insertion of beta-barrel proteins into the outer membrane.</text>
</comment>
<dbReference type="CDD" id="cd15830">
    <property type="entry name" value="BamD"/>
    <property type="match status" value="1"/>
</dbReference>
<dbReference type="PROSITE" id="PS51257">
    <property type="entry name" value="PROKAR_LIPOPROTEIN"/>
    <property type="match status" value="1"/>
</dbReference>
<proteinExistence type="inferred from homology"/>
<dbReference type="EMBL" id="JARRAF010000005">
    <property type="protein sequence ID" value="MDK2123572.1"/>
    <property type="molecule type" value="Genomic_DNA"/>
</dbReference>
<dbReference type="NCBIfam" id="TIGR03302">
    <property type="entry name" value="OM_YfiO"/>
    <property type="match status" value="1"/>
</dbReference>